<dbReference type="InterPro" id="IPR001715">
    <property type="entry name" value="CH_dom"/>
</dbReference>
<dbReference type="InterPro" id="IPR036534">
    <property type="entry name" value="GAR_dom_sf"/>
</dbReference>
<dbReference type="SMART" id="SM00243">
    <property type="entry name" value="GAS2"/>
    <property type="match status" value="1"/>
</dbReference>
<protein>
    <submittedName>
        <fullName evidence="8">Oidioi.mRNA.OKI2018_I69.PAR.g8943.t2.cds</fullName>
    </submittedName>
</protein>
<dbReference type="Proteomes" id="UP001158576">
    <property type="component" value="Chromosome PAR"/>
</dbReference>
<dbReference type="PROSITE" id="PS51460">
    <property type="entry name" value="GAR"/>
    <property type="match status" value="1"/>
</dbReference>
<dbReference type="PANTHER" id="PTHR46756">
    <property type="entry name" value="TRANSGELIN"/>
    <property type="match status" value="1"/>
</dbReference>
<reference evidence="8 9" key="1">
    <citation type="submission" date="2021-04" db="EMBL/GenBank/DDBJ databases">
        <authorList>
            <person name="Bliznina A."/>
        </authorList>
    </citation>
    <scope>NUCLEOTIDE SEQUENCE [LARGE SCALE GENOMIC DNA]</scope>
</reference>
<evidence type="ECO:0000259" key="7">
    <source>
        <dbReference type="PROSITE" id="PS51460"/>
    </source>
</evidence>
<dbReference type="Pfam" id="PF02187">
    <property type="entry name" value="GAS2"/>
    <property type="match status" value="1"/>
</dbReference>
<dbReference type="SUPFAM" id="SSF143575">
    <property type="entry name" value="GAS2 domain-like"/>
    <property type="match status" value="1"/>
</dbReference>
<accession>A0ABN7RMK5</accession>
<evidence type="ECO:0000256" key="5">
    <source>
        <dbReference type="SAM" id="MobiDB-lite"/>
    </source>
</evidence>
<evidence type="ECO:0000313" key="8">
    <source>
        <dbReference type="EMBL" id="CAG5078255.1"/>
    </source>
</evidence>
<dbReference type="Gene3D" id="3.30.920.20">
    <property type="entry name" value="Gas2-like domain"/>
    <property type="match status" value="1"/>
</dbReference>
<dbReference type="SUPFAM" id="SSF47576">
    <property type="entry name" value="Calponin-homology domain, CH-domain"/>
    <property type="match status" value="1"/>
</dbReference>
<comment type="similarity">
    <text evidence="4">Belongs to the GAS2 family.</text>
</comment>
<feature type="region of interest" description="Disordered" evidence="5">
    <location>
        <begin position="383"/>
        <end position="419"/>
    </location>
</feature>
<name>A0ABN7RMK5_OIKDI</name>
<dbReference type="PROSITE" id="PS50021">
    <property type="entry name" value="CH"/>
    <property type="match status" value="1"/>
</dbReference>
<gene>
    <name evidence="8" type="ORF">OKIOD_LOCUS501</name>
</gene>
<feature type="domain" description="GAR" evidence="7">
    <location>
        <begin position="283"/>
        <end position="358"/>
    </location>
</feature>
<evidence type="ECO:0000256" key="4">
    <source>
        <dbReference type="ARBA" id="ARBA00038441"/>
    </source>
</evidence>
<keyword evidence="9" id="KW-1185">Reference proteome</keyword>
<comment type="subcellular location">
    <subcellularLocation>
        <location evidence="1">Cytoplasm</location>
        <location evidence="1">Cytoskeleton</location>
    </subcellularLocation>
</comment>
<evidence type="ECO:0000259" key="6">
    <source>
        <dbReference type="PROSITE" id="PS50021"/>
    </source>
</evidence>
<dbReference type="Gene3D" id="1.10.418.10">
    <property type="entry name" value="Calponin-like domain"/>
    <property type="match status" value="1"/>
</dbReference>
<feature type="domain" description="Calponin-homology (CH)" evidence="6">
    <location>
        <begin position="75"/>
        <end position="192"/>
    </location>
</feature>
<dbReference type="PANTHER" id="PTHR46756:SF13">
    <property type="entry name" value="GROWTH ARREST-SPECIFIC PROTEIN 2"/>
    <property type="match status" value="1"/>
</dbReference>
<feature type="region of interest" description="Disordered" evidence="5">
    <location>
        <begin position="218"/>
        <end position="288"/>
    </location>
</feature>
<dbReference type="CDD" id="cd21204">
    <property type="entry name" value="CH_GAS2-like"/>
    <property type="match status" value="1"/>
</dbReference>
<proteinExistence type="inferred from homology"/>
<dbReference type="EMBL" id="OU015568">
    <property type="protein sequence ID" value="CAG5078255.1"/>
    <property type="molecule type" value="Genomic_DNA"/>
</dbReference>
<evidence type="ECO:0000256" key="3">
    <source>
        <dbReference type="ARBA" id="ARBA00023212"/>
    </source>
</evidence>
<dbReference type="InterPro" id="IPR036872">
    <property type="entry name" value="CH_dom_sf"/>
</dbReference>
<evidence type="ECO:0000256" key="1">
    <source>
        <dbReference type="ARBA" id="ARBA00004245"/>
    </source>
</evidence>
<keyword evidence="3" id="KW-0206">Cytoskeleton</keyword>
<dbReference type="Pfam" id="PF00307">
    <property type="entry name" value="CH"/>
    <property type="match status" value="1"/>
</dbReference>
<evidence type="ECO:0000313" key="9">
    <source>
        <dbReference type="Proteomes" id="UP001158576"/>
    </source>
</evidence>
<keyword evidence="2" id="KW-0963">Cytoplasm</keyword>
<feature type="compositionally biased region" description="Polar residues" evidence="5">
    <location>
        <begin position="254"/>
        <end position="276"/>
    </location>
</feature>
<evidence type="ECO:0000256" key="2">
    <source>
        <dbReference type="ARBA" id="ARBA00022490"/>
    </source>
</evidence>
<organism evidence="8 9">
    <name type="scientific">Oikopleura dioica</name>
    <name type="common">Tunicate</name>
    <dbReference type="NCBI Taxonomy" id="34765"/>
    <lineage>
        <taxon>Eukaryota</taxon>
        <taxon>Metazoa</taxon>
        <taxon>Chordata</taxon>
        <taxon>Tunicata</taxon>
        <taxon>Appendicularia</taxon>
        <taxon>Copelata</taxon>
        <taxon>Oikopleuridae</taxon>
        <taxon>Oikopleura</taxon>
    </lineage>
</organism>
<sequence>MLMIPFPQFYRHLDDFKGQLVFLRNRGLLKSENRKTEKKSAFEGKNEKENMHEVKTQRKDDTLAFIQRFKEEALIPMKEDIADWISLLLAPQKTSPEELLSALCTGVLACQIARKLSSQVNLDFAAPKVNEKAKVGTFFARDNAANFLTWCRKLGVSESLLFESDGMCSNEVSQQTPRQVLLCFLDVARIFGRRADYKGALPDLVKFEQEIDNASVSSSDTVTSCGRASAPPVIRTPTTTPSRPGSSKTTPSSVTPRRNSKATTGISGPSPRTSKTARPKTATPKSALKTKLDTSIDEVVQSEPFYGGPEIQRVSEGKYRIDGKLVFIRMLKDKHVMVRVGGGWDTLANYLLKHDCQNMIRLPTPTRLSKQITPVRLEQKDGGYLFPISPRYKSGSPSPLKPRKQSVSNKTTPKSKEKV</sequence>
<feature type="compositionally biased region" description="Low complexity" evidence="5">
    <location>
        <begin position="231"/>
        <end position="253"/>
    </location>
</feature>
<dbReference type="InterPro" id="IPR003108">
    <property type="entry name" value="GAR_dom"/>
</dbReference>